<feature type="transmembrane region" description="Helical" evidence="1">
    <location>
        <begin position="64"/>
        <end position="88"/>
    </location>
</feature>
<evidence type="ECO:0000313" key="3">
    <source>
        <dbReference type="Proteomes" id="UP001172159"/>
    </source>
</evidence>
<gene>
    <name evidence="2" type="ORF">B0T21DRAFT_146582</name>
</gene>
<name>A0AA40BSQ6_9PEZI</name>
<accession>A0AA40BSQ6</accession>
<feature type="transmembrane region" description="Helical" evidence="1">
    <location>
        <begin position="6"/>
        <end position="28"/>
    </location>
</feature>
<sequence>MVLSNTTFFSLFSLCLYFSFLSLHSFYLGTGRGQGMGSLMTAMKYQMGFWIGERNQKNTTTWMITGLGGGWIGLAGQWEGLFFFFYFFSHKQMTIPTLFSTPTFFVSFLQYVFLTVISDILFFFFGRGSELGVYLSSQLVGNLGGDEKKRSAVDISIYYYYLLPVHTICSFSVCDCRCIL</sequence>
<evidence type="ECO:0000313" key="2">
    <source>
        <dbReference type="EMBL" id="KAK0739712.1"/>
    </source>
</evidence>
<protein>
    <submittedName>
        <fullName evidence="2">Uncharacterized protein</fullName>
    </submittedName>
</protein>
<organism evidence="2 3">
    <name type="scientific">Apiosordaria backusii</name>
    <dbReference type="NCBI Taxonomy" id="314023"/>
    <lineage>
        <taxon>Eukaryota</taxon>
        <taxon>Fungi</taxon>
        <taxon>Dikarya</taxon>
        <taxon>Ascomycota</taxon>
        <taxon>Pezizomycotina</taxon>
        <taxon>Sordariomycetes</taxon>
        <taxon>Sordariomycetidae</taxon>
        <taxon>Sordariales</taxon>
        <taxon>Lasiosphaeriaceae</taxon>
        <taxon>Apiosordaria</taxon>
    </lineage>
</organism>
<feature type="transmembrane region" description="Helical" evidence="1">
    <location>
        <begin position="108"/>
        <end position="126"/>
    </location>
</feature>
<dbReference type="Proteomes" id="UP001172159">
    <property type="component" value="Unassembled WGS sequence"/>
</dbReference>
<reference evidence="2" key="1">
    <citation type="submission" date="2023-06" db="EMBL/GenBank/DDBJ databases">
        <title>Genome-scale phylogeny and comparative genomics of the fungal order Sordariales.</title>
        <authorList>
            <consortium name="Lawrence Berkeley National Laboratory"/>
            <person name="Hensen N."/>
            <person name="Bonometti L."/>
            <person name="Westerberg I."/>
            <person name="Brannstrom I.O."/>
            <person name="Guillou S."/>
            <person name="Cros-Aarteil S."/>
            <person name="Calhoun S."/>
            <person name="Haridas S."/>
            <person name="Kuo A."/>
            <person name="Mondo S."/>
            <person name="Pangilinan J."/>
            <person name="Riley R."/>
            <person name="Labutti K."/>
            <person name="Andreopoulos B."/>
            <person name="Lipzen A."/>
            <person name="Chen C."/>
            <person name="Yanf M."/>
            <person name="Daum C."/>
            <person name="Ng V."/>
            <person name="Clum A."/>
            <person name="Steindorff A."/>
            <person name="Ohm R."/>
            <person name="Martin F."/>
            <person name="Silar P."/>
            <person name="Natvig D."/>
            <person name="Lalanne C."/>
            <person name="Gautier V."/>
            <person name="Ament-Velasquez S.L."/>
            <person name="Kruys A."/>
            <person name="Hutchinson M.I."/>
            <person name="Powell A.J."/>
            <person name="Barry K."/>
            <person name="Miller A.N."/>
            <person name="Grigoriev I.V."/>
            <person name="Debuchy R."/>
            <person name="Gladieux P."/>
            <person name="Thoren M.H."/>
            <person name="Johannesson H."/>
        </authorList>
    </citation>
    <scope>NUCLEOTIDE SEQUENCE</scope>
    <source>
        <strain evidence="2">CBS 540.89</strain>
    </source>
</reference>
<dbReference type="EMBL" id="JAUKTV010000004">
    <property type="protein sequence ID" value="KAK0739712.1"/>
    <property type="molecule type" value="Genomic_DNA"/>
</dbReference>
<keyword evidence="1" id="KW-1133">Transmembrane helix</keyword>
<comment type="caution">
    <text evidence="2">The sequence shown here is derived from an EMBL/GenBank/DDBJ whole genome shotgun (WGS) entry which is preliminary data.</text>
</comment>
<dbReference type="AlphaFoldDB" id="A0AA40BSQ6"/>
<keyword evidence="3" id="KW-1185">Reference proteome</keyword>
<keyword evidence="1" id="KW-0472">Membrane</keyword>
<proteinExistence type="predicted"/>
<keyword evidence="1" id="KW-0812">Transmembrane</keyword>
<evidence type="ECO:0000256" key="1">
    <source>
        <dbReference type="SAM" id="Phobius"/>
    </source>
</evidence>